<name>A0A1F7V9V4_9BACT</name>
<keyword evidence="1" id="KW-0472">Membrane</keyword>
<comment type="caution">
    <text evidence="2">The sequence shown here is derived from an EMBL/GenBank/DDBJ whole genome shotgun (WGS) entry which is preliminary data.</text>
</comment>
<dbReference type="AlphaFoldDB" id="A0A1F7V9V4"/>
<keyword evidence="1" id="KW-1133">Transmembrane helix</keyword>
<evidence type="ECO:0000313" key="2">
    <source>
        <dbReference type="EMBL" id="OGL86847.1"/>
    </source>
</evidence>
<evidence type="ECO:0008006" key="4">
    <source>
        <dbReference type="Google" id="ProtNLM"/>
    </source>
</evidence>
<proteinExistence type="predicted"/>
<dbReference type="EMBL" id="MGEP01000042">
    <property type="protein sequence ID" value="OGL86847.1"/>
    <property type="molecule type" value="Genomic_DNA"/>
</dbReference>
<organism evidence="2 3">
    <name type="scientific">Candidatus Uhrbacteria bacterium RIFCSPLOWO2_02_FULL_48_12</name>
    <dbReference type="NCBI Taxonomy" id="1802407"/>
    <lineage>
        <taxon>Bacteria</taxon>
        <taxon>Candidatus Uhriibacteriota</taxon>
    </lineage>
</organism>
<sequence length="120" mass="13699">MRTFLSPAVRLYFKDKWILVNLISAILLCLITAVAIILYLPRQDNVILHYNIYFGIDLLGNWYEALFIPIASFFIVIINGVVGIFIWRRDRVISYLLGIGSFFIAVIAVTATGLLLYLNI</sequence>
<protein>
    <recommendedName>
        <fullName evidence="4">DUF1648 domain-containing protein</fullName>
    </recommendedName>
</protein>
<dbReference type="Proteomes" id="UP000178723">
    <property type="component" value="Unassembled WGS sequence"/>
</dbReference>
<gene>
    <name evidence="2" type="ORF">A3I40_01000</name>
</gene>
<feature type="transmembrane region" description="Helical" evidence="1">
    <location>
        <begin position="94"/>
        <end position="118"/>
    </location>
</feature>
<feature type="transmembrane region" description="Helical" evidence="1">
    <location>
        <begin position="20"/>
        <end position="40"/>
    </location>
</feature>
<reference evidence="2 3" key="1">
    <citation type="journal article" date="2016" name="Nat. Commun.">
        <title>Thousands of microbial genomes shed light on interconnected biogeochemical processes in an aquifer system.</title>
        <authorList>
            <person name="Anantharaman K."/>
            <person name="Brown C.T."/>
            <person name="Hug L.A."/>
            <person name="Sharon I."/>
            <person name="Castelle C.J."/>
            <person name="Probst A.J."/>
            <person name="Thomas B.C."/>
            <person name="Singh A."/>
            <person name="Wilkins M.J."/>
            <person name="Karaoz U."/>
            <person name="Brodie E.L."/>
            <person name="Williams K.H."/>
            <person name="Hubbard S.S."/>
            <person name="Banfield J.F."/>
        </authorList>
    </citation>
    <scope>NUCLEOTIDE SEQUENCE [LARGE SCALE GENOMIC DNA]</scope>
</reference>
<dbReference type="STRING" id="1802407.A3I40_01000"/>
<evidence type="ECO:0000256" key="1">
    <source>
        <dbReference type="SAM" id="Phobius"/>
    </source>
</evidence>
<evidence type="ECO:0000313" key="3">
    <source>
        <dbReference type="Proteomes" id="UP000178723"/>
    </source>
</evidence>
<feature type="transmembrane region" description="Helical" evidence="1">
    <location>
        <begin position="66"/>
        <end position="87"/>
    </location>
</feature>
<keyword evidence="1" id="KW-0812">Transmembrane</keyword>
<accession>A0A1F7V9V4</accession>